<dbReference type="Proteomes" id="UP001271723">
    <property type="component" value="Unassembled WGS sequence"/>
</dbReference>
<comment type="caution">
    <text evidence="1">The sequence shown here is derived from an EMBL/GenBank/DDBJ whole genome shotgun (WGS) entry which is preliminary data.</text>
</comment>
<proteinExistence type="predicted"/>
<dbReference type="RefSeq" id="WP_256964004.1">
    <property type="nucleotide sequence ID" value="NZ_JARAVY010000037.1"/>
</dbReference>
<evidence type="ECO:0000313" key="2">
    <source>
        <dbReference type="Proteomes" id="UP001271723"/>
    </source>
</evidence>
<name>A0ABU4LKB4_9ACTN</name>
<evidence type="ECO:0000313" key="1">
    <source>
        <dbReference type="EMBL" id="MDX2916018.1"/>
    </source>
</evidence>
<gene>
    <name evidence="1" type="ORF">PV517_46020</name>
</gene>
<reference evidence="1 2" key="1">
    <citation type="journal article" date="2023" name="Microb. Genom.">
        <title>Mesoterricola silvestris gen. nov., sp. nov., Mesoterricola sediminis sp. nov., Geothrix oryzae sp. nov., Geothrix edaphica sp. nov., Geothrix rubra sp. nov., and Geothrix limicola sp. nov., six novel members of Acidobacteriota isolated from soils.</title>
        <authorList>
            <person name="Weisberg A.J."/>
            <person name="Pearce E."/>
            <person name="Kramer C.G."/>
            <person name="Chang J.H."/>
            <person name="Clarke C.R."/>
        </authorList>
    </citation>
    <scope>NUCLEOTIDE SEQUENCE [LARGE SCALE GENOMIC DNA]</scope>
    <source>
        <strain evidence="1 2">NRRL_B-2795</strain>
    </source>
</reference>
<keyword evidence="2" id="KW-1185">Reference proteome</keyword>
<protein>
    <submittedName>
        <fullName evidence="1">Uncharacterized protein</fullName>
    </submittedName>
</protein>
<sequence>MGDELFDPDGNSLPAPEAASFDLLIRVLGLFSSLADEMDREPHSFTIHGDVLLAQFGRVADVAQWVGLAATALRRELLEDLGRVPAAGEPSAESASEGLRRFRVVAVPNQAEYPGASSLTHFAYARSVEEAVGKVRAAHERPGGVYGDKGLYRVVEVTEEGPSGEARQKEAARRLFVTTVMLAARAEASQEITHLPHPEMFGILCDFFTRAIVFPGKFGFPSGTATDDVQLHTSDPARALSRLLLEHLTHHALDLVEADDRAPLGLEDYNTGSWPAEGRPSTRAEGNEASTELIERVLAICEQHYAAVTGTSSEQWDQESAREVVDIALRTVHLAERDTYYPKALETYLQTHRARLERLWRRYGPGSTFAGELVLIDLPACFVLCERIDNTPVSLGGIWTREGQEEITLERLHNAWLYDTGEEDGR</sequence>
<dbReference type="EMBL" id="JARAVY010000037">
    <property type="protein sequence ID" value="MDX2916018.1"/>
    <property type="molecule type" value="Genomic_DNA"/>
</dbReference>
<accession>A0ABU4LKB4</accession>
<organism evidence="1 2">
    <name type="scientific">Streptomyces griseiscabiei</name>
    <dbReference type="NCBI Taxonomy" id="2993540"/>
    <lineage>
        <taxon>Bacteria</taxon>
        <taxon>Bacillati</taxon>
        <taxon>Actinomycetota</taxon>
        <taxon>Actinomycetes</taxon>
        <taxon>Kitasatosporales</taxon>
        <taxon>Streptomycetaceae</taxon>
        <taxon>Streptomyces</taxon>
    </lineage>
</organism>